<evidence type="ECO:0000313" key="2">
    <source>
        <dbReference type="Proteomes" id="UP001143347"/>
    </source>
</evidence>
<dbReference type="Proteomes" id="UP001143347">
    <property type="component" value="Unassembled WGS sequence"/>
</dbReference>
<protein>
    <submittedName>
        <fullName evidence="1">Uncharacterized protein</fullName>
    </submittedName>
</protein>
<dbReference type="RefSeq" id="WP_266063127.1">
    <property type="nucleotide sequence ID" value="NZ_JAPKFM010000024.1"/>
</dbReference>
<comment type="caution">
    <text evidence="1">The sequence shown here is derived from an EMBL/GenBank/DDBJ whole genome shotgun (WGS) entry which is preliminary data.</text>
</comment>
<dbReference type="EMBL" id="JAPKFM010000024">
    <property type="protein sequence ID" value="MCX2966218.1"/>
    <property type="molecule type" value="Genomic_DNA"/>
</dbReference>
<accession>A0A9X3D7B7</accession>
<evidence type="ECO:0000313" key="1">
    <source>
        <dbReference type="EMBL" id="MCX2966218.1"/>
    </source>
</evidence>
<keyword evidence="2" id="KW-1185">Reference proteome</keyword>
<proteinExistence type="predicted"/>
<gene>
    <name evidence="1" type="ORF">OSB52_19220</name>
</gene>
<organism evidence="1 2">
    <name type="scientific">Gordonia aquimaris</name>
    <dbReference type="NCBI Taxonomy" id="2984863"/>
    <lineage>
        <taxon>Bacteria</taxon>
        <taxon>Bacillati</taxon>
        <taxon>Actinomycetota</taxon>
        <taxon>Actinomycetes</taxon>
        <taxon>Mycobacteriales</taxon>
        <taxon>Gordoniaceae</taxon>
        <taxon>Gordonia</taxon>
    </lineage>
</organism>
<name>A0A9X3D7B7_9ACTN</name>
<sequence length="266" mass="29649">MVKNPHADDLDDAVVAAFWRARQEAESWSRVYEMVRRTACVEAKMEGLSYAQIADRLELSKPMVTRILAGERFGVNRSPMTMSPDWGEADQARFDDMWIEAGAPKVASPDGQYRHGIIDDAQRDELARRLDLAAKPIPEQLHDAVVEHPGLTARELLPYMCVAVTDARTVSFAHHAHAAWCAVDGAGRYWPAIPAIELRTGDRVPRHQNGFSHSSGGEWVTIIDVSVGGEGQILEISFTLDDGLVSAWHGIDADERHPVDRRNHQR</sequence>
<reference evidence="1" key="1">
    <citation type="submission" date="2022-10" db="EMBL/GenBank/DDBJ databases">
        <title>WGS of marine actinomycetes from Thailand.</title>
        <authorList>
            <person name="Thawai C."/>
        </authorList>
    </citation>
    <scope>NUCLEOTIDE SEQUENCE</scope>
    <source>
        <strain evidence="1">SW21</strain>
    </source>
</reference>
<dbReference type="AlphaFoldDB" id="A0A9X3D7B7"/>